<proteinExistence type="predicted"/>
<evidence type="ECO:0000313" key="3">
    <source>
        <dbReference type="EMBL" id="KZT00369.1"/>
    </source>
</evidence>
<name>A0A165B6R4_9APHY</name>
<evidence type="ECO:0000313" key="4">
    <source>
        <dbReference type="Proteomes" id="UP000076871"/>
    </source>
</evidence>
<dbReference type="AlphaFoldDB" id="A0A165B6R4"/>
<evidence type="ECO:0000259" key="2">
    <source>
        <dbReference type="Pfam" id="PF00248"/>
    </source>
</evidence>
<dbReference type="PANTHER" id="PTHR43364">
    <property type="entry name" value="NADH-SPECIFIC METHYLGLYOXAL REDUCTASE-RELATED"/>
    <property type="match status" value="1"/>
</dbReference>
<dbReference type="InParanoid" id="A0A165B6R4"/>
<dbReference type="STRING" id="1314785.A0A165B6R4"/>
<keyword evidence="4" id="KW-1185">Reference proteome</keyword>
<dbReference type="PANTHER" id="PTHR43364:SF4">
    <property type="entry name" value="NAD(P)-LINKED OXIDOREDUCTASE SUPERFAMILY PROTEIN"/>
    <property type="match status" value="1"/>
</dbReference>
<dbReference type="Gene3D" id="3.20.20.100">
    <property type="entry name" value="NADP-dependent oxidoreductase domain"/>
    <property type="match status" value="1"/>
</dbReference>
<dbReference type="OrthoDB" id="48988at2759"/>
<dbReference type="InterPro" id="IPR023210">
    <property type="entry name" value="NADP_OxRdtase_dom"/>
</dbReference>
<dbReference type="RefSeq" id="XP_040758109.1">
    <property type="nucleotide sequence ID" value="XM_040914010.1"/>
</dbReference>
<reference evidence="3 4" key="1">
    <citation type="journal article" date="2016" name="Mol. Biol. Evol.">
        <title>Comparative Genomics of Early-Diverging Mushroom-Forming Fungi Provides Insights into the Origins of Lignocellulose Decay Capabilities.</title>
        <authorList>
            <person name="Nagy L.G."/>
            <person name="Riley R."/>
            <person name="Tritt A."/>
            <person name="Adam C."/>
            <person name="Daum C."/>
            <person name="Floudas D."/>
            <person name="Sun H."/>
            <person name="Yadav J.S."/>
            <person name="Pangilinan J."/>
            <person name="Larsson K.H."/>
            <person name="Matsuura K."/>
            <person name="Barry K."/>
            <person name="Labutti K."/>
            <person name="Kuo R."/>
            <person name="Ohm R.A."/>
            <person name="Bhattacharya S.S."/>
            <person name="Shirouzu T."/>
            <person name="Yoshinaga Y."/>
            <person name="Martin F.M."/>
            <person name="Grigoriev I.V."/>
            <person name="Hibbett D.S."/>
        </authorList>
    </citation>
    <scope>NUCLEOTIDE SEQUENCE [LARGE SCALE GENOMIC DNA]</scope>
    <source>
        <strain evidence="3 4">93-53</strain>
    </source>
</reference>
<dbReference type="FunCoup" id="A0A165B6R4">
    <property type="interactions" value="27"/>
</dbReference>
<dbReference type="GeneID" id="63831038"/>
<dbReference type="GO" id="GO:0005829">
    <property type="term" value="C:cytosol"/>
    <property type="evidence" value="ECO:0007669"/>
    <property type="project" value="UniProtKB-ARBA"/>
</dbReference>
<dbReference type="CDD" id="cd19079">
    <property type="entry name" value="AKR_EcYajO-like"/>
    <property type="match status" value="1"/>
</dbReference>
<keyword evidence="1" id="KW-0560">Oxidoreductase</keyword>
<sequence length="354" mass="40193">MSDIPALPSKKVPYAVRLGKSGLKDSRVILGCMTYGDKWTNWLLGEEEAIKHIKFAYDAGIQTFDTAGVCWMAHGDIILGKAIKQLQLPREEIIPMIKFGGVVSRKPGEIVYDPPSAEAECRYVNQWGASRKACHIFDAVKKSLERLQLDYIDVLQLHRIGDSTPFEETMHALHDVVKAGYVRYIGISSCWAWQFHAMQNYAITHNLTPFISMQDHHNLIYREEEREMFPSLKHFGVSAIPYSPLGGGLLCRPLNKHNTKRSETDQFLKAYKDNPHLEEIINRVEEVVRKRGVSMAQVTVAWSLSKDVVAAPIVGTTKLEDLEDILEGVHLTLTSEEIKYLEEPYRPMKIIGHH</sequence>
<dbReference type="InterPro" id="IPR036812">
    <property type="entry name" value="NAD(P)_OxRdtase_dom_sf"/>
</dbReference>
<gene>
    <name evidence="3" type="ORF">LAESUDRAFT_802866</name>
</gene>
<dbReference type="SUPFAM" id="SSF51430">
    <property type="entry name" value="NAD(P)-linked oxidoreductase"/>
    <property type="match status" value="1"/>
</dbReference>
<dbReference type="EMBL" id="KV427687">
    <property type="protein sequence ID" value="KZT00369.1"/>
    <property type="molecule type" value="Genomic_DNA"/>
</dbReference>
<dbReference type="FunFam" id="3.20.20.100:FF:000004">
    <property type="entry name" value="Oxidoreductase, aldo/keto reductase"/>
    <property type="match status" value="1"/>
</dbReference>
<protein>
    <submittedName>
        <fullName evidence="3">Aldo/keto reductase</fullName>
    </submittedName>
</protein>
<accession>A0A165B6R4</accession>
<dbReference type="GO" id="GO:0016491">
    <property type="term" value="F:oxidoreductase activity"/>
    <property type="evidence" value="ECO:0007669"/>
    <property type="project" value="UniProtKB-KW"/>
</dbReference>
<feature type="domain" description="NADP-dependent oxidoreductase" evidence="2">
    <location>
        <begin position="28"/>
        <end position="343"/>
    </location>
</feature>
<evidence type="ECO:0000256" key="1">
    <source>
        <dbReference type="ARBA" id="ARBA00023002"/>
    </source>
</evidence>
<dbReference type="InterPro" id="IPR050523">
    <property type="entry name" value="AKR_Detox_Biosynth"/>
</dbReference>
<organism evidence="3 4">
    <name type="scientific">Laetiporus sulphureus 93-53</name>
    <dbReference type="NCBI Taxonomy" id="1314785"/>
    <lineage>
        <taxon>Eukaryota</taxon>
        <taxon>Fungi</taxon>
        <taxon>Dikarya</taxon>
        <taxon>Basidiomycota</taxon>
        <taxon>Agaricomycotina</taxon>
        <taxon>Agaricomycetes</taxon>
        <taxon>Polyporales</taxon>
        <taxon>Laetiporus</taxon>
    </lineage>
</organism>
<dbReference type="Pfam" id="PF00248">
    <property type="entry name" value="Aldo_ket_red"/>
    <property type="match status" value="1"/>
</dbReference>
<dbReference type="Proteomes" id="UP000076871">
    <property type="component" value="Unassembled WGS sequence"/>
</dbReference>